<evidence type="ECO:0000256" key="1">
    <source>
        <dbReference type="SAM" id="MobiDB-lite"/>
    </source>
</evidence>
<proteinExistence type="predicted"/>
<reference evidence="2" key="1">
    <citation type="journal article" date="2023" name="IMA Fungus">
        <title>Comparative genomic study of the Penicillium genus elucidates a diverse pangenome and 15 lateral gene transfer events.</title>
        <authorList>
            <person name="Petersen C."/>
            <person name="Sorensen T."/>
            <person name="Nielsen M.R."/>
            <person name="Sondergaard T.E."/>
            <person name="Sorensen J.L."/>
            <person name="Fitzpatrick D.A."/>
            <person name="Frisvad J.C."/>
            <person name="Nielsen K.L."/>
        </authorList>
    </citation>
    <scope>NUCLEOTIDE SEQUENCE</scope>
    <source>
        <strain evidence="2">IBT 15450</strain>
    </source>
</reference>
<evidence type="ECO:0000313" key="3">
    <source>
        <dbReference type="Proteomes" id="UP001219568"/>
    </source>
</evidence>
<organism evidence="2 3">
    <name type="scientific">Penicillium canescens</name>
    <dbReference type="NCBI Taxonomy" id="5083"/>
    <lineage>
        <taxon>Eukaryota</taxon>
        <taxon>Fungi</taxon>
        <taxon>Dikarya</taxon>
        <taxon>Ascomycota</taxon>
        <taxon>Pezizomycotina</taxon>
        <taxon>Eurotiomycetes</taxon>
        <taxon>Eurotiomycetidae</taxon>
        <taxon>Eurotiales</taxon>
        <taxon>Aspergillaceae</taxon>
        <taxon>Penicillium</taxon>
    </lineage>
</organism>
<dbReference type="Proteomes" id="UP001219568">
    <property type="component" value="Unassembled WGS sequence"/>
</dbReference>
<sequence length="136" mass="14691">MTQPELNTASFESTLPPRTSPNVAHTSPTFNPTTYTVPGHQRIPQHPHGQEFRPPPPYQNFAQQSYDGSGPGGYHQSQEFASMLGSSGSHITLPPQASMLGSSGSHTTFPLQPSTPFVQQLGAIIVKNVFICHNPI</sequence>
<dbReference type="AlphaFoldDB" id="A0AAD6IBE8"/>
<dbReference type="EMBL" id="JAQJZL010000005">
    <property type="protein sequence ID" value="KAJ6041405.1"/>
    <property type="molecule type" value="Genomic_DNA"/>
</dbReference>
<feature type="region of interest" description="Disordered" evidence="1">
    <location>
        <begin position="1"/>
        <end position="107"/>
    </location>
</feature>
<protein>
    <submittedName>
        <fullName evidence="2">Uncharacterized protein</fullName>
    </submittedName>
</protein>
<comment type="caution">
    <text evidence="2">The sequence shown here is derived from an EMBL/GenBank/DDBJ whole genome shotgun (WGS) entry which is preliminary data.</text>
</comment>
<reference evidence="2" key="2">
    <citation type="submission" date="2023-01" db="EMBL/GenBank/DDBJ databases">
        <authorList>
            <person name="Petersen C."/>
        </authorList>
    </citation>
    <scope>NUCLEOTIDE SEQUENCE</scope>
    <source>
        <strain evidence="2">IBT 15450</strain>
    </source>
</reference>
<keyword evidence="3" id="KW-1185">Reference proteome</keyword>
<feature type="compositionally biased region" description="Polar residues" evidence="1">
    <location>
        <begin position="75"/>
        <end position="90"/>
    </location>
</feature>
<feature type="compositionally biased region" description="Polar residues" evidence="1">
    <location>
        <begin position="1"/>
        <end position="36"/>
    </location>
</feature>
<name>A0AAD6IBE8_PENCN</name>
<evidence type="ECO:0000313" key="2">
    <source>
        <dbReference type="EMBL" id="KAJ6041405.1"/>
    </source>
</evidence>
<gene>
    <name evidence="2" type="ORF">N7460_006795</name>
</gene>
<accession>A0AAD6IBE8</accession>